<feature type="transmembrane region" description="Helical" evidence="1">
    <location>
        <begin position="218"/>
        <end position="239"/>
    </location>
</feature>
<evidence type="ECO:0000313" key="4">
    <source>
        <dbReference type="Proteomes" id="UP000294325"/>
    </source>
</evidence>
<sequence>MLAPSPAEAHYIYQEIFEEDCYLGSLDPLPEKPVVLDVGANIGLFAWRVLRTYPQARIFCFEPAPPTFEILKKNLQGQSVEMFLEGVADFDGEGELSYYPLVPGNSTLHPRQLDSELMDKMFVAFRAVESRWWARLIGRPLFRALVRKVWDRPQHMNISIRRLSTFLAERPELDVDLLKVDVERAEWQVLCGIEGSHWPRIQQLAIEGILGSGLVGCFLLNFVVMFVLWLVLYVLNFLVRSIM</sequence>
<dbReference type="SUPFAM" id="SSF53335">
    <property type="entry name" value="S-adenosyl-L-methionine-dependent methyltransferases"/>
    <property type="match status" value="1"/>
</dbReference>
<evidence type="ECO:0000256" key="1">
    <source>
        <dbReference type="SAM" id="Phobius"/>
    </source>
</evidence>
<keyword evidence="1" id="KW-0472">Membrane</keyword>
<keyword evidence="1" id="KW-1133">Transmembrane helix</keyword>
<dbReference type="GO" id="GO:0032259">
    <property type="term" value="P:methylation"/>
    <property type="evidence" value="ECO:0007669"/>
    <property type="project" value="UniProtKB-KW"/>
</dbReference>
<dbReference type="EMBL" id="CP038033">
    <property type="protein sequence ID" value="QBQ54056.1"/>
    <property type="molecule type" value="Genomic_DNA"/>
</dbReference>
<dbReference type="PANTHER" id="PTHR34203:SF15">
    <property type="entry name" value="SLL1173 PROTEIN"/>
    <property type="match status" value="1"/>
</dbReference>
<dbReference type="AlphaFoldDB" id="A0A4P7C027"/>
<accession>A0A4P7C027</accession>
<dbReference type="InterPro" id="IPR029063">
    <property type="entry name" value="SAM-dependent_MTases_sf"/>
</dbReference>
<evidence type="ECO:0000259" key="2">
    <source>
        <dbReference type="Pfam" id="PF05050"/>
    </source>
</evidence>
<dbReference type="OrthoDB" id="5329963at2"/>
<keyword evidence="1" id="KW-0812">Transmembrane</keyword>
<dbReference type="Proteomes" id="UP000294325">
    <property type="component" value="Chromosome"/>
</dbReference>
<gene>
    <name evidence="3" type="ORF">E3U44_05705</name>
</gene>
<proteinExistence type="predicted"/>
<evidence type="ECO:0000313" key="3">
    <source>
        <dbReference type="EMBL" id="QBQ54056.1"/>
    </source>
</evidence>
<dbReference type="NCBIfam" id="TIGR01444">
    <property type="entry name" value="fkbM_fam"/>
    <property type="match status" value="1"/>
</dbReference>
<dbReference type="KEGG" id="nwr:E3U44_05705"/>
<dbReference type="GO" id="GO:0008168">
    <property type="term" value="F:methyltransferase activity"/>
    <property type="evidence" value="ECO:0007669"/>
    <property type="project" value="UniProtKB-KW"/>
</dbReference>
<keyword evidence="4" id="KW-1185">Reference proteome</keyword>
<feature type="domain" description="Methyltransferase FkbM" evidence="2">
    <location>
        <begin position="37"/>
        <end position="198"/>
    </location>
</feature>
<organism evidence="3 4">
    <name type="scientific">Nitrosococcus wardiae</name>
    <dbReference type="NCBI Taxonomy" id="1814290"/>
    <lineage>
        <taxon>Bacteria</taxon>
        <taxon>Pseudomonadati</taxon>
        <taxon>Pseudomonadota</taxon>
        <taxon>Gammaproteobacteria</taxon>
        <taxon>Chromatiales</taxon>
        <taxon>Chromatiaceae</taxon>
        <taxon>Nitrosococcus</taxon>
    </lineage>
</organism>
<reference evidence="3 4" key="1">
    <citation type="submission" date="2019-03" db="EMBL/GenBank/DDBJ databases">
        <title>The genome sequence of Nitrosococcus wardiae strain D1FHST reveals the archetypal metabolic capacity of ammonia-oxidizing Gammaproteobacteria.</title>
        <authorList>
            <person name="Wang L."/>
            <person name="Lim C.K."/>
            <person name="Hanson T.E."/>
            <person name="Dang H."/>
            <person name="Klotz M.G."/>
        </authorList>
    </citation>
    <scope>NUCLEOTIDE SEQUENCE [LARGE SCALE GENOMIC DNA]</scope>
    <source>
        <strain evidence="3 4">D1FHS</strain>
    </source>
</reference>
<keyword evidence="3" id="KW-0808">Transferase</keyword>
<name>A0A4P7C027_9GAMM</name>
<dbReference type="Pfam" id="PF05050">
    <property type="entry name" value="Methyltransf_21"/>
    <property type="match status" value="1"/>
</dbReference>
<dbReference type="Gene3D" id="3.40.50.150">
    <property type="entry name" value="Vaccinia Virus protein VP39"/>
    <property type="match status" value="1"/>
</dbReference>
<dbReference type="InterPro" id="IPR052514">
    <property type="entry name" value="SAM-dependent_MTase"/>
</dbReference>
<protein>
    <submittedName>
        <fullName evidence="3">FkbM family methyltransferase</fullName>
    </submittedName>
</protein>
<dbReference type="PANTHER" id="PTHR34203">
    <property type="entry name" value="METHYLTRANSFERASE, FKBM FAMILY PROTEIN"/>
    <property type="match status" value="1"/>
</dbReference>
<dbReference type="InterPro" id="IPR006342">
    <property type="entry name" value="FkbM_mtfrase"/>
</dbReference>
<keyword evidence="3" id="KW-0489">Methyltransferase</keyword>